<organism evidence="2 3">
    <name type="scientific">Plasmodium yoelii</name>
    <dbReference type="NCBI Taxonomy" id="5861"/>
    <lineage>
        <taxon>Eukaryota</taxon>
        <taxon>Sar</taxon>
        <taxon>Alveolata</taxon>
        <taxon>Apicomplexa</taxon>
        <taxon>Aconoidasida</taxon>
        <taxon>Haemosporida</taxon>
        <taxon>Plasmodiidae</taxon>
        <taxon>Plasmodium</taxon>
        <taxon>Plasmodium (Vinckeia)</taxon>
    </lineage>
</organism>
<evidence type="ECO:0000313" key="2">
    <source>
        <dbReference type="EMBL" id="VTZ78373.1"/>
    </source>
</evidence>
<protein>
    <submittedName>
        <fullName evidence="2">Uncharacterized protein</fullName>
    </submittedName>
</protein>
<dbReference type="OMA" id="RMSKWAC"/>
<name>A0A078K7G2_PLAYE</name>
<reference evidence="1" key="3">
    <citation type="submission" date="2014-05" db="EMBL/GenBank/DDBJ databases">
        <authorList>
            <person name="Aslett A.Martin."/>
            <person name="De Silva Nishadi"/>
        </authorList>
    </citation>
    <scope>NUCLEOTIDE SEQUENCE</scope>
    <source>
        <strain evidence="1">YM</strain>
    </source>
</reference>
<dbReference type="Proteomes" id="UP000072904">
    <property type="component" value="Chromosome 9"/>
</dbReference>
<dbReference type="GeneID" id="34859839"/>
<dbReference type="KEGG" id="pyo:PY17X_0918200"/>
<dbReference type="RefSeq" id="XP_022812176.1">
    <property type="nucleotide sequence ID" value="XM_022955972.1"/>
</dbReference>
<dbReference type="VEuPathDB" id="PlasmoDB:PYYM_0917700"/>
<evidence type="ECO:0000313" key="3">
    <source>
        <dbReference type="Proteomes" id="UP000072874"/>
    </source>
</evidence>
<evidence type="ECO:0000313" key="4">
    <source>
        <dbReference type="Proteomes" id="UP000072904"/>
    </source>
</evidence>
<proteinExistence type="predicted"/>
<dbReference type="EMBL" id="LM993663">
    <property type="protein sequence ID" value="VTZ78373.1"/>
    <property type="molecule type" value="Genomic_DNA"/>
</dbReference>
<reference evidence="3 4" key="1">
    <citation type="journal article" date="2014" name="BMC Biol.">
        <title>A comprehensive evaluation of rodent malaria parasite genomes and gene expression.</title>
        <authorList>
            <person name="Otto T.D."/>
            <person name="Bohme U."/>
            <person name="Jackson A.P."/>
            <person name="Hunt M."/>
            <person name="Franke-Fayard B."/>
            <person name="Hoeijmakers W.A."/>
            <person name="Religa A.A."/>
            <person name="Robertson L."/>
            <person name="Sanders M."/>
            <person name="Ogun S.A."/>
            <person name="Cunningham D."/>
            <person name="Erhart A."/>
            <person name="Billker O."/>
            <person name="Khan S.M."/>
            <person name="Stunnenberg H.G."/>
            <person name="Langhorne J."/>
            <person name="Holder A.A."/>
            <person name="Waters A.P."/>
            <person name="Newbold C.I."/>
            <person name="Pain A."/>
            <person name="Berriman M."/>
            <person name="Janse C.J."/>
        </authorList>
    </citation>
    <scope>NUCLEOTIDE SEQUENCE [LARGE SCALE GENOMIC DNA]</scope>
    <source>
        <strain evidence="2 3">17X</strain>
        <strain evidence="1 4">YM</strain>
    </source>
</reference>
<dbReference type="Proteomes" id="UP000072874">
    <property type="component" value="Chromosome 9"/>
</dbReference>
<reference evidence="2" key="2">
    <citation type="submission" date="2014-05" db="EMBL/GenBank/DDBJ databases">
        <authorList>
            <person name="Aslett M.A."/>
            <person name="De Silva N."/>
        </authorList>
    </citation>
    <scope>NUCLEOTIDE SEQUENCE</scope>
    <source>
        <strain evidence="2">17X</strain>
    </source>
</reference>
<sequence>MKKEKMENYILFEGENEIKYDRFGYDGFDERVSDIKSPYIKARNNLSEKGQIKKLVLGNNIGFNQNTLKKIPKSGQHYLDSKDDGRKMSDSLCQLQSDLNIISQHNMKYHLNGEDDKRRNKIPMLWVYNYKTIYST</sequence>
<accession>A0A078K7G2</accession>
<dbReference type="AlphaFoldDB" id="A0A078K7G2"/>
<reference evidence="2" key="4">
    <citation type="submission" date="2019-05" db="EMBL/GenBank/DDBJ databases">
        <authorList>
            <consortium name="Pathogen Informatics"/>
        </authorList>
    </citation>
    <scope>NUCLEOTIDE SEQUENCE</scope>
    <source>
        <strain evidence="2">17X</strain>
    </source>
</reference>
<dbReference type="VEuPathDB" id="PlasmoDB:PY17X_0918200"/>
<dbReference type="EMBL" id="LK934637">
    <property type="protein sequence ID" value="CDU17956.1"/>
    <property type="molecule type" value="Genomic_DNA"/>
</dbReference>
<dbReference type="OrthoDB" id="370564at2759"/>
<evidence type="ECO:0000313" key="1">
    <source>
        <dbReference type="EMBL" id="CDU17956.1"/>
    </source>
</evidence>
<gene>
    <name evidence="2" type="ORF">PY17X_0918200</name>
    <name evidence="1" type="ORF">PYYM_0917700</name>
</gene>